<proteinExistence type="predicted"/>
<dbReference type="SUPFAM" id="SSF53335">
    <property type="entry name" value="S-adenosyl-L-methionine-dependent methyltransferases"/>
    <property type="match status" value="1"/>
</dbReference>
<dbReference type="Gene3D" id="3.40.50.150">
    <property type="entry name" value="Vaccinia Virus protein VP39"/>
    <property type="match status" value="1"/>
</dbReference>
<dbReference type="GO" id="GO:0032259">
    <property type="term" value="P:methylation"/>
    <property type="evidence" value="ECO:0007669"/>
    <property type="project" value="UniProtKB-KW"/>
</dbReference>
<evidence type="ECO:0000313" key="2">
    <source>
        <dbReference type="EMBL" id="MBK9797708.1"/>
    </source>
</evidence>
<gene>
    <name evidence="2" type="ORF">IPP58_14700</name>
</gene>
<dbReference type="AlphaFoldDB" id="A0A9D7SIZ4"/>
<dbReference type="CDD" id="cd02440">
    <property type="entry name" value="AdoMet_MTases"/>
    <property type="match status" value="1"/>
</dbReference>
<dbReference type="InterPro" id="IPR041698">
    <property type="entry name" value="Methyltransf_25"/>
</dbReference>
<dbReference type="InterPro" id="IPR029063">
    <property type="entry name" value="SAM-dependent_MTases_sf"/>
</dbReference>
<organism evidence="2 3">
    <name type="scientific">Candidatus Geothrix skivensis</name>
    <dbReference type="NCBI Taxonomy" id="2954439"/>
    <lineage>
        <taxon>Bacteria</taxon>
        <taxon>Pseudomonadati</taxon>
        <taxon>Acidobacteriota</taxon>
        <taxon>Holophagae</taxon>
        <taxon>Holophagales</taxon>
        <taxon>Holophagaceae</taxon>
        <taxon>Geothrix</taxon>
    </lineage>
</organism>
<evidence type="ECO:0000313" key="3">
    <source>
        <dbReference type="Proteomes" id="UP000886657"/>
    </source>
</evidence>
<dbReference type="Proteomes" id="UP000886657">
    <property type="component" value="Unassembled WGS sequence"/>
</dbReference>
<comment type="caution">
    <text evidence="2">The sequence shown here is derived from an EMBL/GenBank/DDBJ whole genome shotgun (WGS) entry which is preliminary data.</text>
</comment>
<protein>
    <submittedName>
        <fullName evidence="2">Class I SAM-dependent methyltransferase</fullName>
    </submittedName>
</protein>
<keyword evidence="2" id="KW-0808">Transferase</keyword>
<evidence type="ECO:0000259" key="1">
    <source>
        <dbReference type="Pfam" id="PF13649"/>
    </source>
</evidence>
<sequence>MGAEPDPYGRIAYRGLIAWPERLQREAPLLERALGTAPAPQLLDLGCGSGEHTRFLTALGFAVTGVDASPSQLAAARRADPEGRYLQASLTELGSAIEAQQGGALCLGNTLPHLCEEGEVRGFFSGLADVLLPGAPFLLQLLNYDRILERGERTFPLVVRPGEAEGESTVFLRLMTHLGEGRLRFTPAYLRYRPGSDQPLEVVAAHDVPLRGWRRAELEGFLAESGFAVGEVLGTMTGEPWSPTSSDLVILARRR</sequence>
<dbReference type="EMBL" id="JADKIO010000011">
    <property type="protein sequence ID" value="MBK9797708.1"/>
    <property type="molecule type" value="Genomic_DNA"/>
</dbReference>
<accession>A0A9D7SIZ4</accession>
<dbReference type="Pfam" id="PF13649">
    <property type="entry name" value="Methyltransf_25"/>
    <property type="match status" value="1"/>
</dbReference>
<reference evidence="2" key="1">
    <citation type="submission" date="2020-10" db="EMBL/GenBank/DDBJ databases">
        <title>Connecting structure to function with the recovery of over 1000 high-quality activated sludge metagenome-assembled genomes encoding full-length rRNA genes using long-read sequencing.</title>
        <authorList>
            <person name="Singleton C.M."/>
            <person name="Petriglieri F."/>
            <person name="Kristensen J.M."/>
            <person name="Kirkegaard R.H."/>
            <person name="Michaelsen T.Y."/>
            <person name="Andersen M.H."/>
            <person name="Karst S.M."/>
            <person name="Dueholm M.S."/>
            <person name="Nielsen P.H."/>
            <person name="Albertsen M."/>
        </authorList>
    </citation>
    <scope>NUCLEOTIDE SEQUENCE</scope>
    <source>
        <strain evidence="2">Skiv_18-Q3-R9-52_MAXAC.067</strain>
    </source>
</reference>
<feature type="domain" description="Methyltransferase" evidence="1">
    <location>
        <begin position="43"/>
        <end position="134"/>
    </location>
</feature>
<keyword evidence="2" id="KW-0489">Methyltransferase</keyword>
<dbReference type="GO" id="GO:0008168">
    <property type="term" value="F:methyltransferase activity"/>
    <property type="evidence" value="ECO:0007669"/>
    <property type="project" value="UniProtKB-KW"/>
</dbReference>
<name>A0A9D7SIZ4_9BACT</name>